<dbReference type="SUPFAM" id="SSF51556">
    <property type="entry name" value="Metallo-dependent hydrolases"/>
    <property type="match status" value="1"/>
</dbReference>
<dbReference type="Gene3D" id="2.30.40.10">
    <property type="entry name" value="Urease, subunit C, domain 1"/>
    <property type="match status" value="1"/>
</dbReference>
<evidence type="ECO:0000313" key="4">
    <source>
        <dbReference type="EMBL" id="SPJ24332.1"/>
    </source>
</evidence>
<dbReference type="Gene3D" id="3.20.20.140">
    <property type="entry name" value="Metal-dependent hydrolases"/>
    <property type="match status" value="1"/>
</dbReference>
<evidence type="ECO:0000256" key="1">
    <source>
        <dbReference type="ARBA" id="ARBA00006745"/>
    </source>
</evidence>
<dbReference type="PANTHER" id="PTHR43794:SF11">
    <property type="entry name" value="AMIDOHYDROLASE-RELATED DOMAIN-CONTAINING PROTEIN"/>
    <property type="match status" value="1"/>
</dbReference>
<dbReference type="EC" id="3.5.4.-" evidence="4"/>
<dbReference type="InterPro" id="IPR032466">
    <property type="entry name" value="Metal_Hydrolase"/>
</dbReference>
<dbReference type="GO" id="GO:0016810">
    <property type="term" value="F:hydrolase activity, acting on carbon-nitrogen (but not peptide) bonds"/>
    <property type="evidence" value="ECO:0007669"/>
    <property type="project" value="InterPro"/>
</dbReference>
<dbReference type="PANTHER" id="PTHR43794">
    <property type="entry name" value="AMINOHYDROLASE SSNA-RELATED"/>
    <property type="match status" value="1"/>
</dbReference>
<proteinExistence type="inferred from homology"/>
<sequence>MCRLCNPARPEKPCPSRRDLLKGSAIGAAAAVTGFGGIGAAQAASHVQSGPPEGAGDPGRRVLIKGGTVMSMDESVGNFATGDVLIEGKRIVEVGTSIDAPDAAVIEADGKIVMPGFIDTHHHQFETALRSQLANGILVNDGRPANASNYYETILGNFAGRYRPEDVYINELFGGISQIDAGVTTVMDVSQIHHSPEHSDAAIEGLQAAGRRGVFGYFEGTGDRLQYPMDARRIKEQYFSSEDQLTTMVMGGEIYIPGYETAWEIGRELGLKIALHVVGTFGMQPTFDALGAAGMFGPDNIFIHMTGMNDDGWRYAADAGAHVSLSVPIEMHMRHGQPPIQRCIDRGMSTSLSTDVECTMTADFFTQMRHFITLQRMWVNEAALNGAEDYPALMQCMDALRHATMGGAEGLGLGSKVGSLTPGKEADIILLDAQAINVAPLNNAPGAVVTLMERNNVDTVMVAGRILKWQGALQGFDVPRLTGELEASRDYLFEAAGIERDLFA</sequence>
<evidence type="ECO:0000256" key="2">
    <source>
        <dbReference type="ARBA" id="ARBA00022801"/>
    </source>
</evidence>
<dbReference type="PROSITE" id="PS51318">
    <property type="entry name" value="TAT"/>
    <property type="match status" value="1"/>
</dbReference>
<dbReference type="InterPro" id="IPR006311">
    <property type="entry name" value="TAT_signal"/>
</dbReference>
<dbReference type="InterPro" id="IPR011059">
    <property type="entry name" value="Metal-dep_hydrolase_composite"/>
</dbReference>
<gene>
    <name evidence="4" type="primary">triA</name>
    <name evidence="4" type="ORF">PAA8504_02160</name>
</gene>
<dbReference type="AlphaFoldDB" id="A0A2R8BVZ6"/>
<dbReference type="OrthoDB" id="9796020at2"/>
<keyword evidence="5" id="KW-1185">Reference proteome</keyword>
<dbReference type="Proteomes" id="UP000244912">
    <property type="component" value="Unassembled WGS sequence"/>
</dbReference>
<dbReference type="NCBIfam" id="NF006056">
    <property type="entry name" value="PRK08204.1"/>
    <property type="match status" value="1"/>
</dbReference>
<dbReference type="Pfam" id="PF10518">
    <property type="entry name" value="TAT_signal"/>
    <property type="match status" value="1"/>
</dbReference>
<dbReference type="Pfam" id="PF01979">
    <property type="entry name" value="Amidohydro_1"/>
    <property type="match status" value="1"/>
</dbReference>
<name>A0A2R8BVZ6_9RHOB</name>
<reference evidence="4 5" key="1">
    <citation type="submission" date="2018-03" db="EMBL/GenBank/DDBJ databases">
        <authorList>
            <person name="Keele B.F."/>
        </authorList>
    </citation>
    <scope>NUCLEOTIDE SEQUENCE [LARGE SCALE GENOMIC DNA]</scope>
    <source>
        <strain evidence="4 5">CECT 8504</strain>
    </source>
</reference>
<keyword evidence="2 4" id="KW-0378">Hydrolase</keyword>
<dbReference type="RefSeq" id="WP_108894173.1">
    <property type="nucleotide sequence ID" value="NZ_ONZF01000004.1"/>
</dbReference>
<feature type="domain" description="Amidohydrolase-related" evidence="3">
    <location>
        <begin position="112"/>
        <end position="466"/>
    </location>
</feature>
<protein>
    <submittedName>
        <fullName evidence="4">Melamine deaminase</fullName>
        <ecNumber evidence="4">3.5.4.-</ecNumber>
    </submittedName>
</protein>
<organism evidence="4 5">
    <name type="scientific">Palleronia abyssalis</name>
    <dbReference type="NCBI Taxonomy" id="1501240"/>
    <lineage>
        <taxon>Bacteria</taxon>
        <taxon>Pseudomonadati</taxon>
        <taxon>Pseudomonadota</taxon>
        <taxon>Alphaproteobacteria</taxon>
        <taxon>Rhodobacterales</taxon>
        <taxon>Roseobacteraceae</taxon>
        <taxon>Palleronia</taxon>
    </lineage>
</organism>
<dbReference type="InterPro" id="IPR019546">
    <property type="entry name" value="TAT_signal_bac_arc"/>
</dbReference>
<dbReference type="InterPro" id="IPR006680">
    <property type="entry name" value="Amidohydro-rel"/>
</dbReference>
<dbReference type="EMBL" id="ONZF01000004">
    <property type="protein sequence ID" value="SPJ24332.1"/>
    <property type="molecule type" value="Genomic_DNA"/>
</dbReference>
<comment type="similarity">
    <text evidence="1">Belongs to the metallo-dependent hydrolases superfamily. ATZ/TRZ family.</text>
</comment>
<dbReference type="InterPro" id="IPR050287">
    <property type="entry name" value="MTA/SAH_deaminase"/>
</dbReference>
<evidence type="ECO:0000313" key="5">
    <source>
        <dbReference type="Proteomes" id="UP000244912"/>
    </source>
</evidence>
<evidence type="ECO:0000259" key="3">
    <source>
        <dbReference type="Pfam" id="PF01979"/>
    </source>
</evidence>
<dbReference type="NCBIfam" id="TIGR01409">
    <property type="entry name" value="TAT_signal_seq"/>
    <property type="match status" value="1"/>
</dbReference>
<accession>A0A2R8BVZ6</accession>
<dbReference type="SUPFAM" id="SSF51338">
    <property type="entry name" value="Composite domain of metallo-dependent hydrolases"/>
    <property type="match status" value="1"/>
</dbReference>